<organism evidence="2 3">
    <name type="scientific">Chitinophaga agrisoli</name>
    <dbReference type="NCBI Taxonomy" id="2607653"/>
    <lineage>
        <taxon>Bacteria</taxon>
        <taxon>Pseudomonadati</taxon>
        <taxon>Bacteroidota</taxon>
        <taxon>Chitinophagia</taxon>
        <taxon>Chitinophagales</taxon>
        <taxon>Chitinophagaceae</taxon>
        <taxon>Chitinophaga</taxon>
    </lineage>
</organism>
<dbReference type="RefSeq" id="WP_149840260.1">
    <property type="nucleotide sequence ID" value="NZ_VUOC01000004.1"/>
</dbReference>
<evidence type="ECO:0000256" key="1">
    <source>
        <dbReference type="SAM" id="SignalP"/>
    </source>
</evidence>
<keyword evidence="3" id="KW-1185">Reference proteome</keyword>
<reference evidence="2 3" key="2">
    <citation type="submission" date="2019-09" db="EMBL/GenBank/DDBJ databases">
        <authorList>
            <person name="Jin C."/>
        </authorList>
    </citation>
    <scope>NUCLEOTIDE SEQUENCE [LARGE SCALE GENOMIC DNA]</scope>
    <source>
        <strain evidence="2 3">BN140078</strain>
    </source>
</reference>
<dbReference type="EMBL" id="VUOC01000004">
    <property type="protein sequence ID" value="KAA2239081.1"/>
    <property type="molecule type" value="Genomic_DNA"/>
</dbReference>
<reference evidence="2 3" key="1">
    <citation type="submission" date="2019-09" db="EMBL/GenBank/DDBJ databases">
        <title>Chitinophaga ginsengihumi sp. nov., isolated from soil of ginseng rhizosphere.</title>
        <authorList>
            <person name="Lee J."/>
        </authorList>
    </citation>
    <scope>NUCLEOTIDE SEQUENCE [LARGE SCALE GENOMIC DNA]</scope>
    <source>
        <strain evidence="2 3">BN140078</strain>
    </source>
</reference>
<dbReference type="AlphaFoldDB" id="A0A5B2VJ32"/>
<gene>
    <name evidence="2" type="ORF">F0L74_22990</name>
</gene>
<feature type="signal peptide" evidence="1">
    <location>
        <begin position="1"/>
        <end position="28"/>
    </location>
</feature>
<name>A0A5B2VJ32_9BACT</name>
<comment type="caution">
    <text evidence="2">The sequence shown here is derived from an EMBL/GenBank/DDBJ whole genome shotgun (WGS) entry which is preliminary data.</text>
</comment>
<accession>A0A5B2VJ32</accession>
<feature type="chain" id="PRO_5022725168" description="DUF1579 domain-containing protein" evidence="1">
    <location>
        <begin position="29"/>
        <end position="190"/>
    </location>
</feature>
<evidence type="ECO:0008006" key="4">
    <source>
        <dbReference type="Google" id="ProtNLM"/>
    </source>
</evidence>
<proteinExistence type="predicted"/>
<protein>
    <recommendedName>
        <fullName evidence="4">DUF1579 domain-containing protein</fullName>
    </recommendedName>
</protein>
<dbReference type="Proteomes" id="UP000324611">
    <property type="component" value="Unassembled WGS sequence"/>
</dbReference>
<evidence type="ECO:0000313" key="3">
    <source>
        <dbReference type="Proteomes" id="UP000324611"/>
    </source>
</evidence>
<keyword evidence="1" id="KW-0732">Signal</keyword>
<evidence type="ECO:0000313" key="2">
    <source>
        <dbReference type="EMBL" id="KAA2239081.1"/>
    </source>
</evidence>
<sequence>MATINLLKTFPSIALIILSVLIANPVFAQNTGDSTDRQFHDDLLDHFIGKWDVDAMVHGQKFTLDLEAAWVMDHQYLHIRFKSHEVIPWLKIPFEGEYFFGYNRLSKRYAVHEFNVHGEARVETFFYADRIDNEFKLTKKIIGTDSLIVQRFTWEPASNSWRNESRLLVDGKEGTVYINMKLVAIKPPSE</sequence>